<sequence length="86" mass="9810">MQTSTLSDTPDPHHPNCLTVTRNPEQYGKLLFTNAPQIEEPVLLVPEDMVNEQTAPTTTEMDKYLVELRHQWAVFAAYRNTRAPIS</sequence>
<dbReference type="VEuPathDB" id="FungiDB:SCHCODRAFT_02495629"/>
<reference evidence="2 3" key="1">
    <citation type="journal article" date="2010" name="Nat. Biotechnol.">
        <title>Genome sequence of the model mushroom Schizophyllum commune.</title>
        <authorList>
            <person name="Ohm R.A."/>
            <person name="de Jong J.F."/>
            <person name="Lugones L.G."/>
            <person name="Aerts A."/>
            <person name="Kothe E."/>
            <person name="Stajich J.E."/>
            <person name="de Vries R.P."/>
            <person name="Record E."/>
            <person name="Levasseur A."/>
            <person name="Baker S.E."/>
            <person name="Bartholomew K.A."/>
            <person name="Coutinho P.M."/>
            <person name="Erdmann S."/>
            <person name="Fowler T.J."/>
            <person name="Gathman A.C."/>
            <person name="Lombard V."/>
            <person name="Henrissat B."/>
            <person name="Knabe N."/>
            <person name="Kuees U."/>
            <person name="Lilly W.W."/>
            <person name="Lindquist E."/>
            <person name="Lucas S."/>
            <person name="Magnuson J.K."/>
            <person name="Piumi F."/>
            <person name="Raudaskoski M."/>
            <person name="Salamov A."/>
            <person name="Schmutz J."/>
            <person name="Schwarze F.W.M.R."/>
            <person name="vanKuyk P.A."/>
            <person name="Horton J.S."/>
            <person name="Grigoriev I.V."/>
            <person name="Woesten H.A.B."/>
        </authorList>
    </citation>
    <scope>NUCLEOTIDE SEQUENCE [LARGE SCALE GENOMIC DNA]</scope>
    <source>
        <strain evidence="3">H4-8 / FGSC 9210</strain>
    </source>
</reference>
<evidence type="ECO:0000313" key="3">
    <source>
        <dbReference type="Proteomes" id="UP000007431"/>
    </source>
</evidence>
<protein>
    <submittedName>
        <fullName evidence="2">Uncharacterized protein</fullName>
    </submittedName>
</protein>
<dbReference type="EMBL" id="GL377305">
    <property type="protein sequence ID" value="EFI97774.1"/>
    <property type="molecule type" value="Genomic_DNA"/>
</dbReference>
<evidence type="ECO:0000256" key="1">
    <source>
        <dbReference type="SAM" id="MobiDB-lite"/>
    </source>
</evidence>
<dbReference type="GeneID" id="9590680"/>
<dbReference type="OrthoDB" id="10317681at2759"/>
<accession>D8Q0N0</accession>
<feature type="region of interest" description="Disordered" evidence="1">
    <location>
        <begin position="1"/>
        <end position="21"/>
    </location>
</feature>
<name>D8Q0N0_SCHCM</name>
<feature type="non-terminal residue" evidence="2">
    <location>
        <position position="86"/>
    </location>
</feature>
<keyword evidence="3" id="KW-1185">Reference proteome</keyword>
<dbReference type="AlphaFoldDB" id="D8Q0N0"/>
<dbReference type="InParanoid" id="D8Q0N0"/>
<dbReference type="RefSeq" id="XP_003032677.1">
    <property type="nucleotide sequence ID" value="XM_003032631.1"/>
</dbReference>
<proteinExistence type="predicted"/>
<dbReference type="KEGG" id="scm:SCHCO_02495629"/>
<organism evidence="3">
    <name type="scientific">Schizophyllum commune (strain H4-8 / FGSC 9210)</name>
    <name type="common">Split gill fungus</name>
    <dbReference type="NCBI Taxonomy" id="578458"/>
    <lineage>
        <taxon>Eukaryota</taxon>
        <taxon>Fungi</taxon>
        <taxon>Dikarya</taxon>
        <taxon>Basidiomycota</taxon>
        <taxon>Agaricomycotina</taxon>
        <taxon>Agaricomycetes</taxon>
        <taxon>Agaricomycetidae</taxon>
        <taxon>Agaricales</taxon>
        <taxon>Schizophyllaceae</taxon>
        <taxon>Schizophyllum</taxon>
    </lineage>
</organism>
<dbReference type="Proteomes" id="UP000007431">
    <property type="component" value="Unassembled WGS sequence"/>
</dbReference>
<evidence type="ECO:0000313" key="2">
    <source>
        <dbReference type="EMBL" id="EFI97774.1"/>
    </source>
</evidence>
<gene>
    <name evidence="2" type="ORF">SCHCODRAFT_107969</name>
</gene>
<dbReference type="HOGENOM" id="CLU_2499154_0_0_1"/>